<dbReference type="AlphaFoldDB" id="A3K3F1"/>
<evidence type="ECO:0000256" key="21">
    <source>
        <dbReference type="PIRSR" id="PIRSR000006-2"/>
    </source>
</evidence>
<dbReference type="InterPro" id="IPR008168">
    <property type="entry name" value="Cyt_C_IC"/>
</dbReference>
<reference evidence="24 25" key="1">
    <citation type="submission" date="2006-06" db="EMBL/GenBank/DDBJ databases">
        <authorList>
            <person name="Moran M.A."/>
            <person name="Ferriera S."/>
            <person name="Johnson J."/>
            <person name="Kravitz S."/>
            <person name="Beeson K."/>
            <person name="Sutton G."/>
            <person name="Rogers Y.-H."/>
            <person name="Friedman R."/>
            <person name="Frazier M."/>
            <person name="Venter J.C."/>
        </authorList>
    </citation>
    <scope>NUCLEOTIDE SEQUENCE [LARGE SCALE GENOMIC DNA]</scope>
    <source>
        <strain evidence="24 25">E-37</strain>
    </source>
</reference>
<dbReference type="PANTHER" id="PTHR33751">
    <property type="entry name" value="CBB3-TYPE CYTOCHROME C OXIDASE SUBUNIT FIXP"/>
    <property type="match status" value="1"/>
</dbReference>
<evidence type="ECO:0000256" key="12">
    <source>
        <dbReference type="ARBA" id="ARBA00022781"/>
    </source>
</evidence>
<dbReference type="Gene3D" id="1.10.760.10">
    <property type="entry name" value="Cytochrome c-like domain"/>
    <property type="match status" value="2"/>
</dbReference>
<evidence type="ECO:0000256" key="20">
    <source>
        <dbReference type="PIRSR" id="PIRSR000006-1"/>
    </source>
</evidence>
<keyword evidence="13 19" id="KW-0249">Electron transport</keyword>
<dbReference type="InterPro" id="IPR032858">
    <property type="entry name" value="CcoP_N"/>
</dbReference>
<keyword evidence="11" id="KW-0677">Repeat</keyword>
<dbReference type="InterPro" id="IPR038414">
    <property type="entry name" value="CcoP_N_sf"/>
</dbReference>
<evidence type="ECO:0000256" key="16">
    <source>
        <dbReference type="ARBA" id="ARBA00023004"/>
    </source>
</evidence>
<feature type="binding site" description="axial binding residue" evidence="20">
    <location>
        <position position="179"/>
    </location>
    <ligand>
        <name>heme c</name>
        <dbReference type="ChEBI" id="CHEBI:61717"/>
        <label>2</label>
    </ligand>
    <ligandPart>
        <name>Fe</name>
        <dbReference type="ChEBI" id="CHEBI:18248"/>
    </ligandPart>
</feature>
<comment type="function">
    <text evidence="19">C-type cytochrome. Part of the cbb3-type cytochrome c oxidase complex.</text>
</comment>
<dbReference type="GO" id="GO:0005506">
    <property type="term" value="F:iron ion binding"/>
    <property type="evidence" value="ECO:0007669"/>
    <property type="project" value="InterPro"/>
</dbReference>
<dbReference type="EMBL" id="AAYA01000006">
    <property type="protein sequence ID" value="EBA08065.1"/>
    <property type="molecule type" value="Genomic_DNA"/>
</dbReference>
<evidence type="ECO:0000256" key="22">
    <source>
        <dbReference type="SAM" id="Phobius"/>
    </source>
</evidence>
<dbReference type="InterPro" id="IPR009056">
    <property type="entry name" value="Cyt_c-like_dom"/>
</dbReference>
<evidence type="ECO:0000256" key="14">
    <source>
        <dbReference type="ARBA" id="ARBA00022989"/>
    </source>
</evidence>
<feature type="binding site" description="axial binding residue" evidence="20">
    <location>
        <position position="269"/>
    </location>
    <ligand>
        <name>heme c</name>
        <dbReference type="ChEBI" id="CHEBI:61717"/>
        <label>1</label>
    </ligand>
    <ligandPart>
        <name>Fe</name>
        <dbReference type="ChEBI" id="CHEBI:18248"/>
    </ligandPart>
</feature>
<keyword evidence="5 19" id="KW-1003">Cell membrane</keyword>
<dbReference type="Proteomes" id="UP000005713">
    <property type="component" value="Unassembled WGS sequence"/>
</dbReference>
<evidence type="ECO:0000256" key="5">
    <source>
        <dbReference type="ARBA" id="ARBA00022475"/>
    </source>
</evidence>
<keyword evidence="25" id="KW-1185">Reference proteome</keyword>
<evidence type="ECO:0000256" key="8">
    <source>
        <dbReference type="ARBA" id="ARBA00022660"/>
    </source>
</evidence>
<dbReference type="GO" id="GO:0016491">
    <property type="term" value="F:oxidoreductase activity"/>
    <property type="evidence" value="ECO:0007669"/>
    <property type="project" value="UniProtKB-KW"/>
</dbReference>
<sequence length="298" mass="32472">MSDEKKNIKPGHDYETTGHSWDGIEEYNKPLPKWWLYTFYACIIWGVGYTIAYPAWPGITGSTAGLLGFTTRGQVAEEIARVEEMNGPINDKLASVDLASISTDPELQTYARNAGAAVFRSWCSQCHGSGADGGSEPNGYPSLIDDDWLWGGSIEDIHTTIATGIRQPTDEDWLRQSQMPAFGRDELLENDSIDAVVNYVMSLSGDPRDPSLVTEGETVFMDNCSSCHGEDATGDRTQGAPNLSDAIWLYGGDYDSLHETVTNARYGQMPAWGPRLSEAEIRAVATYVHGLGGGEASE</sequence>
<keyword evidence="18 19" id="KW-0472">Membrane</keyword>
<feature type="domain" description="Cytochrome c" evidence="23">
    <location>
        <begin position="211"/>
        <end position="292"/>
    </location>
</feature>
<gene>
    <name evidence="24" type="ORF">SSE37_10994</name>
</gene>
<evidence type="ECO:0000313" key="24">
    <source>
        <dbReference type="EMBL" id="EBA08065.1"/>
    </source>
</evidence>
<keyword evidence="8 19" id="KW-0679">Respiratory chain</keyword>
<keyword evidence="7 19" id="KW-0349">Heme</keyword>
<keyword evidence="4 19" id="KW-0813">Transport</keyword>
<feature type="binding site" description="axial binding residue" evidence="20">
    <location>
        <position position="228"/>
    </location>
    <ligand>
        <name>heme c</name>
        <dbReference type="ChEBI" id="CHEBI:61717"/>
        <label>2</label>
    </ligand>
    <ligandPart>
        <name>Fe</name>
        <dbReference type="ChEBI" id="CHEBI:18248"/>
    </ligandPart>
</feature>
<comment type="cofactor">
    <cofactor evidence="19 21">
        <name>heme c</name>
        <dbReference type="ChEBI" id="CHEBI:61717"/>
    </cofactor>
    <text evidence="19 21">Binds 2 heme C groups per subunit.</text>
</comment>
<comment type="pathway">
    <text evidence="2 19">Energy metabolism; oxidative phosphorylation.</text>
</comment>
<evidence type="ECO:0000259" key="23">
    <source>
        <dbReference type="PROSITE" id="PS51007"/>
    </source>
</evidence>
<organism evidence="24 25">
    <name type="scientific">Sagittula stellata (strain ATCC 700073 / DSM 11524 / E-37)</name>
    <dbReference type="NCBI Taxonomy" id="388399"/>
    <lineage>
        <taxon>Bacteria</taxon>
        <taxon>Pseudomonadati</taxon>
        <taxon>Pseudomonadota</taxon>
        <taxon>Alphaproteobacteria</taxon>
        <taxon>Rhodobacterales</taxon>
        <taxon>Roseobacteraceae</taxon>
        <taxon>Sagittula</taxon>
    </lineage>
</organism>
<evidence type="ECO:0000256" key="3">
    <source>
        <dbReference type="ARBA" id="ARBA00006113"/>
    </source>
</evidence>
<dbReference type="PIRSF" id="PIRSF000006">
    <property type="entry name" value="Cbb3-Cox_fixP"/>
    <property type="match status" value="1"/>
</dbReference>
<dbReference type="OrthoDB" id="9811281at2"/>
<keyword evidence="12 19" id="KW-0375">Hydrogen ion transport</keyword>
<evidence type="ECO:0000256" key="17">
    <source>
        <dbReference type="ARBA" id="ARBA00023065"/>
    </source>
</evidence>
<protein>
    <recommendedName>
        <fullName evidence="19">Cbb3-type cytochrome c oxidase subunit</fullName>
    </recommendedName>
</protein>
<evidence type="ECO:0000256" key="19">
    <source>
        <dbReference type="PIRNR" id="PIRNR000006"/>
    </source>
</evidence>
<keyword evidence="14 22" id="KW-1133">Transmembrane helix</keyword>
<keyword evidence="6 19" id="KW-0997">Cell inner membrane</keyword>
<comment type="similarity">
    <text evidence="3 19">Belongs to the CcoP / FixP family.</text>
</comment>
<feature type="transmembrane region" description="Helical" evidence="22">
    <location>
        <begin position="34"/>
        <end position="56"/>
    </location>
</feature>
<dbReference type="InterPro" id="IPR050597">
    <property type="entry name" value="Cytochrome_c_Oxidase_Subunit"/>
</dbReference>
<dbReference type="GO" id="GO:1902600">
    <property type="term" value="P:proton transmembrane transport"/>
    <property type="evidence" value="ECO:0007669"/>
    <property type="project" value="UniProtKB-KW"/>
</dbReference>
<feature type="binding site" description="covalent" evidence="21">
    <location>
        <position position="123"/>
    </location>
    <ligand>
        <name>heme c</name>
        <dbReference type="ChEBI" id="CHEBI:61717"/>
        <label>1</label>
    </ligand>
</feature>
<dbReference type="RefSeq" id="WP_005858834.1">
    <property type="nucleotide sequence ID" value="NZ_AAYA01000006.1"/>
</dbReference>
<evidence type="ECO:0000256" key="10">
    <source>
        <dbReference type="ARBA" id="ARBA00022723"/>
    </source>
</evidence>
<dbReference type="InterPro" id="IPR004678">
    <property type="entry name" value="Cyt_c_oxidase_cbb3_su3"/>
</dbReference>
<proteinExistence type="inferred from homology"/>
<feature type="domain" description="Cytochrome c" evidence="23">
    <location>
        <begin position="110"/>
        <end position="204"/>
    </location>
</feature>
<feature type="binding site" description="axial binding residue" evidence="20">
    <location>
        <position position="127"/>
    </location>
    <ligand>
        <name>heme c</name>
        <dbReference type="ChEBI" id="CHEBI:61717"/>
        <label>1</label>
    </ligand>
    <ligandPart>
        <name>Fe</name>
        <dbReference type="ChEBI" id="CHEBI:18248"/>
    </ligandPart>
</feature>
<keyword evidence="9 22" id="KW-0812">Transmembrane</keyword>
<dbReference type="Pfam" id="PF14715">
    <property type="entry name" value="FixP_N"/>
    <property type="match status" value="1"/>
</dbReference>
<keyword evidence="17 19" id="KW-0406">Ion transport</keyword>
<dbReference type="InterPro" id="IPR036909">
    <property type="entry name" value="Cyt_c-like_dom_sf"/>
</dbReference>
<feature type="binding site" description="covalent" evidence="21">
    <location>
        <position position="227"/>
    </location>
    <ligand>
        <name>heme c</name>
        <dbReference type="ChEBI" id="CHEBI:61717"/>
        <label>2</label>
    </ligand>
</feature>
<comment type="caution">
    <text evidence="24">The sequence shown here is derived from an EMBL/GenBank/DDBJ whole genome shotgun (WGS) entry which is preliminary data.</text>
</comment>
<evidence type="ECO:0000256" key="15">
    <source>
        <dbReference type="ARBA" id="ARBA00023002"/>
    </source>
</evidence>
<evidence type="ECO:0000256" key="6">
    <source>
        <dbReference type="ARBA" id="ARBA00022519"/>
    </source>
</evidence>
<evidence type="ECO:0000256" key="4">
    <source>
        <dbReference type="ARBA" id="ARBA00022448"/>
    </source>
</evidence>
<evidence type="ECO:0000256" key="9">
    <source>
        <dbReference type="ARBA" id="ARBA00022692"/>
    </source>
</evidence>
<dbReference type="Pfam" id="PF13442">
    <property type="entry name" value="Cytochrome_CBB3"/>
    <property type="match status" value="2"/>
</dbReference>
<dbReference type="SUPFAM" id="SSF46626">
    <property type="entry name" value="Cytochrome c"/>
    <property type="match status" value="2"/>
</dbReference>
<dbReference type="GO" id="GO:0009055">
    <property type="term" value="F:electron transfer activity"/>
    <property type="evidence" value="ECO:0007669"/>
    <property type="project" value="InterPro"/>
</dbReference>
<evidence type="ECO:0000256" key="18">
    <source>
        <dbReference type="ARBA" id="ARBA00023136"/>
    </source>
</evidence>
<evidence type="ECO:0000256" key="7">
    <source>
        <dbReference type="ARBA" id="ARBA00022617"/>
    </source>
</evidence>
<feature type="binding site" description="covalent" evidence="21">
    <location>
        <position position="126"/>
    </location>
    <ligand>
        <name>heme c</name>
        <dbReference type="ChEBI" id="CHEBI:61717"/>
        <label>1</label>
    </ligand>
</feature>
<dbReference type="UniPathway" id="UPA00705"/>
<evidence type="ECO:0000313" key="25">
    <source>
        <dbReference type="Proteomes" id="UP000005713"/>
    </source>
</evidence>
<evidence type="ECO:0000256" key="2">
    <source>
        <dbReference type="ARBA" id="ARBA00004673"/>
    </source>
</evidence>
<dbReference type="GO" id="GO:0006119">
    <property type="term" value="P:oxidative phosphorylation"/>
    <property type="evidence" value="ECO:0007669"/>
    <property type="project" value="UniProtKB-UniPathway"/>
</dbReference>
<accession>A3K3F1</accession>
<evidence type="ECO:0000256" key="13">
    <source>
        <dbReference type="ARBA" id="ARBA00022982"/>
    </source>
</evidence>
<dbReference type="PROSITE" id="PS51007">
    <property type="entry name" value="CYTC"/>
    <property type="match status" value="2"/>
</dbReference>
<dbReference type="GO" id="GO:0005886">
    <property type="term" value="C:plasma membrane"/>
    <property type="evidence" value="ECO:0007669"/>
    <property type="project" value="UniProtKB-SubCell"/>
</dbReference>
<dbReference type="NCBIfam" id="TIGR00782">
    <property type="entry name" value="ccoP"/>
    <property type="match status" value="1"/>
</dbReference>
<dbReference type="GO" id="GO:0020037">
    <property type="term" value="F:heme binding"/>
    <property type="evidence" value="ECO:0007669"/>
    <property type="project" value="InterPro"/>
</dbReference>
<comment type="subcellular location">
    <subcellularLocation>
        <location evidence="1 19">Cell inner membrane</location>
    </subcellularLocation>
</comment>
<evidence type="ECO:0000256" key="1">
    <source>
        <dbReference type="ARBA" id="ARBA00004533"/>
    </source>
</evidence>
<keyword evidence="10 19" id="KW-0479">Metal-binding</keyword>
<keyword evidence="16 19" id="KW-0408">Iron</keyword>
<dbReference type="PRINTS" id="PR00605">
    <property type="entry name" value="CYTCHROMECIC"/>
</dbReference>
<comment type="subunit">
    <text evidence="19">Component of the cbb3-type cytochrome c oxidase.</text>
</comment>
<keyword evidence="15 19" id="KW-0560">Oxidoreductase</keyword>
<name>A3K3F1_SAGS3</name>
<dbReference type="PANTHER" id="PTHR33751:SF1">
    <property type="entry name" value="CBB3-TYPE CYTOCHROME C OXIDASE SUBUNIT FIXP"/>
    <property type="match status" value="1"/>
</dbReference>
<feature type="binding site" description="covalent" evidence="21">
    <location>
        <position position="224"/>
    </location>
    <ligand>
        <name>heme c</name>
        <dbReference type="ChEBI" id="CHEBI:61717"/>
        <label>2</label>
    </ligand>
</feature>
<dbReference type="Gene3D" id="6.10.280.130">
    <property type="match status" value="1"/>
</dbReference>
<evidence type="ECO:0000256" key="11">
    <source>
        <dbReference type="ARBA" id="ARBA00022737"/>
    </source>
</evidence>
<dbReference type="eggNOG" id="COG2010">
    <property type="taxonomic scope" value="Bacteria"/>
</dbReference>